<dbReference type="RefSeq" id="WP_126367761.1">
    <property type="nucleotide sequence ID" value="NZ_LR134318.1"/>
</dbReference>
<organism evidence="2 3">
    <name type="scientific">Pseudomonas fluorescens</name>
    <dbReference type="NCBI Taxonomy" id="294"/>
    <lineage>
        <taxon>Bacteria</taxon>
        <taxon>Pseudomonadati</taxon>
        <taxon>Pseudomonadota</taxon>
        <taxon>Gammaproteobacteria</taxon>
        <taxon>Pseudomonadales</taxon>
        <taxon>Pseudomonadaceae</taxon>
        <taxon>Pseudomonas</taxon>
    </lineage>
</organism>
<dbReference type="OrthoDB" id="6980020at2"/>
<dbReference type="Pfam" id="PF13503">
    <property type="entry name" value="DUF4123"/>
    <property type="match status" value="1"/>
</dbReference>
<gene>
    <name evidence="2" type="ORF">NCTC9428_05398</name>
</gene>
<evidence type="ECO:0000313" key="3">
    <source>
        <dbReference type="Proteomes" id="UP000281909"/>
    </source>
</evidence>
<dbReference type="InterPro" id="IPR025391">
    <property type="entry name" value="DUF4123"/>
</dbReference>
<dbReference type="AlphaFoldDB" id="A0A3S4PYK3"/>
<evidence type="ECO:0000259" key="1">
    <source>
        <dbReference type="Pfam" id="PF13503"/>
    </source>
</evidence>
<sequence length="282" mass="31924">MSPVEQWLHTQSRAGCDLYLVLDAENQSEAHAALARDLGTEQFRHLYAGTAAESLAPTGPLLVQIDTAHHPVIQQLLATPERHWGWLASARHTELDALAAHWRERVVTGERPNLAVYRVHDNRVLGRALAHLHSEQYSSLLGPLGSVCYWHAGQWNVATNPDPGAHPLPIDPPWLQTPTPELIYANVLFDNTRRYLVGEHTEVMAKLAEQLDIDEWLWGLIQLARLWGWQQPEQVHFLLTRCLQLPGYRPAKSWLPKPGEDPAAHFERVYQEALYWQGEVGG</sequence>
<reference evidence="2 3" key="1">
    <citation type="submission" date="2018-12" db="EMBL/GenBank/DDBJ databases">
        <authorList>
            <consortium name="Pathogen Informatics"/>
        </authorList>
    </citation>
    <scope>NUCLEOTIDE SEQUENCE [LARGE SCALE GENOMIC DNA]</scope>
    <source>
        <strain evidence="2 3">NCTC9428</strain>
    </source>
</reference>
<dbReference type="EMBL" id="LR134318">
    <property type="protein sequence ID" value="VEF13694.1"/>
    <property type="molecule type" value="Genomic_DNA"/>
</dbReference>
<proteinExistence type="predicted"/>
<dbReference type="Proteomes" id="UP000281909">
    <property type="component" value="Chromosome"/>
</dbReference>
<accession>A0A3S4PYK3</accession>
<evidence type="ECO:0000313" key="2">
    <source>
        <dbReference type="EMBL" id="VEF13694.1"/>
    </source>
</evidence>
<protein>
    <recommendedName>
        <fullName evidence="1">DUF4123 domain-containing protein</fullName>
    </recommendedName>
</protein>
<name>A0A3S4PYK3_PSEFL</name>
<feature type="domain" description="DUF4123" evidence="1">
    <location>
        <begin position="18"/>
        <end position="138"/>
    </location>
</feature>